<evidence type="ECO:0000313" key="3">
    <source>
        <dbReference type="Proteomes" id="UP001057991"/>
    </source>
</evidence>
<dbReference type="InterPro" id="IPR028992">
    <property type="entry name" value="Hedgehog/Intein_dom"/>
</dbReference>
<reference evidence="2" key="1">
    <citation type="submission" date="2021-08" db="EMBL/GenBank/DDBJ databases">
        <authorList>
            <person name="Nwanade C."/>
            <person name="Wang M."/>
            <person name="Masoudi A."/>
            <person name="Yu Z."/>
            <person name="Liu J."/>
        </authorList>
    </citation>
    <scope>NUCLEOTIDE SEQUENCE</scope>
    <source>
        <strain evidence="2">S056</strain>
    </source>
</reference>
<accession>A0A9Q9H8E9</accession>
<protein>
    <submittedName>
        <fullName evidence="2">Hint domain-containing protein</fullName>
    </submittedName>
</protein>
<dbReference type="EMBL" id="CP080776">
    <property type="protein sequence ID" value="UWP94626.1"/>
    <property type="molecule type" value="Genomic_DNA"/>
</dbReference>
<name>A0A9Q9H8E9_9RHOB</name>
<sequence>MSDPYISEVKYLGAATLDFVEIAVESGTDVSDLVVTIYNADGTVRSTNSLDGLSYTTVNGKDVYVVESGSPSTFRGLHKFGGVSLSDSSTLHNFISFSDNASTITATEGPASGQTSTDIGVAGAGASLETTDGGATYVTQTSPSKGTIPCLTKGVRVRTDRGDVKVEDLEPGMRVASVDGGHITLRKLLSRKVCDQEIRRDIRLAPVRIRQGVLGNNLPTRDLLVSRQHRMLVSSPIVKRMFGEENVLVAAIRLTDLPGISVDDSVMDVTYYHLLFDRHCIIFAEDAPTESLFVDRDAMSCLPSDVIAELSALFPHFRATTYVPKPARHIPDGKRQKKLMQRHAKNACLPLLSYKAPIPGSAKASPDPVETA</sequence>
<dbReference type="AlphaFoldDB" id="A0A9Q9H8E9"/>
<proteinExistence type="predicted"/>
<gene>
    <name evidence="2" type="ORF">K3X48_10400</name>
</gene>
<organism evidence="2 3">
    <name type="scientific">Aliiroseovarius crassostreae</name>
    <dbReference type="NCBI Taxonomy" id="154981"/>
    <lineage>
        <taxon>Bacteria</taxon>
        <taxon>Pseudomonadati</taxon>
        <taxon>Pseudomonadota</taxon>
        <taxon>Alphaproteobacteria</taxon>
        <taxon>Rhodobacterales</taxon>
        <taxon>Paracoccaceae</taxon>
        <taxon>Aliiroseovarius</taxon>
    </lineage>
</organism>
<evidence type="ECO:0000313" key="2">
    <source>
        <dbReference type="EMBL" id="UWP94626.1"/>
    </source>
</evidence>
<dbReference type="Proteomes" id="UP001057991">
    <property type="component" value="Chromosome"/>
</dbReference>
<dbReference type="InterPro" id="IPR036844">
    <property type="entry name" value="Hint_dom_sf"/>
</dbReference>
<dbReference type="SUPFAM" id="SSF51294">
    <property type="entry name" value="Hedgehog/intein (Hint) domain"/>
    <property type="match status" value="1"/>
</dbReference>
<feature type="domain" description="Hedgehog/Intein (Hint)" evidence="1">
    <location>
        <begin position="149"/>
        <end position="294"/>
    </location>
</feature>
<dbReference type="Pfam" id="PF13403">
    <property type="entry name" value="Hint_2"/>
    <property type="match status" value="1"/>
</dbReference>
<dbReference type="RefSeq" id="WP_259805654.1">
    <property type="nucleotide sequence ID" value="NZ_CP080776.1"/>
</dbReference>
<evidence type="ECO:0000259" key="1">
    <source>
        <dbReference type="Pfam" id="PF13403"/>
    </source>
</evidence>